<evidence type="ECO:0000256" key="1">
    <source>
        <dbReference type="SAM" id="SignalP"/>
    </source>
</evidence>
<dbReference type="AlphaFoldDB" id="A0A5C3DVD4"/>
<keyword evidence="1" id="KW-0732">Signal</keyword>
<feature type="chain" id="PRO_5022941921" evidence="1">
    <location>
        <begin position="22"/>
        <end position="181"/>
    </location>
</feature>
<name>A0A5C3DVD4_9BASI</name>
<sequence>MKTSFLLLLAALAISVSTTSAAVADPTFLGLVTDDEQYHALCDVGRESALNDIRMRACFTIADPFDKIFREPYNEFPFRHDAKKLNGYVDNSGKNFVLFDGSGMRMGPIDHLSVNGTRVLTDWGWLPDPNEDRPRPGCSYICIRYDKTLTVKDKSIEVVAEKHSELFCPGRDQPFEVNKVQ</sequence>
<dbReference type="Proteomes" id="UP000324022">
    <property type="component" value="Unassembled WGS sequence"/>
</dbReference>
<reference evidence="2 3" key="1">
    <citation type="submission" date="2018-03" db="EMBL/GenBank/DDBJ databases">
        <authorList>
            <person name="Guldener U."/>
        </authorList>
    </citation>
    <scope>NUCLEOTIDE SEQUENCE [LARGE SCALE GENOMIC DNA]</scope>
    <source>
        <strain evidence="2 3">NBRC100155</strain>
    </source>
</reference>
<evidence type="ECO:0000313" key="3">
    <source>
        <dbReference type="Proteomes" id="UP000324022"/>
    </source>
</evidence>
<dbReference type="EMBL" id="OOIN01000004">
    <property type="protein sequence ID" value="SPO22383.1"/>
    <property type="molecule type" value="Genomic_DNA"/>
</dbReference>
<organism evidence="2 3">
    <name type="scientific">Ustilago trichophora</name>
    <dbReference type="NCBI Taxonomy" id="86804"/>
    <lineage>
        <taxon>Eukaryota</taxon>
        <taxon>Fungi</taxon>
        <taxon>Dikarya</taxon>
        <taxon>Basidiomycota</taxon>
        <taxon>Ustilaginomycotina</taxon>
        <taxon>Ustilaginomycetes</taxon>
        <taxon>Ustilaginales</taxon>
        <taxon>Ustilaginaceae</taxon>
        <taxon>Ustilago</taxon>
    </lineage>
</organism>
<accession>A0A5C3DVD4</accession>
<feature type="signal peptide" evidence="1">
    <location>
        <begin position="1"/>
        <end position="21"/>
    </location>
</feature>
<evidence type="ECO:0000313" key="2">
    <source>
        <dbReference type="EMBL" id="SPO22383.1"/>
    </source>
</evidence>
<proteinExistence type="predicted"/>
<gene>
    <name evidence="2" type="ORF">UTRI_01061</name>
</gene>
<protein>
    <submittedName>
        <fullName evidence="2">Uncharacterized protein</fullName>
    </submittedName>
</protein>
<keyword evidence="3" id="KW-1185">Reference proteome</keyword>